<dbReference type="PROSITE" id="PS51194">
    <property type="entry name" value="HELICASE_CTER"/>
    <property type="match status" value="1"/>
</dbReference>
<organism evidence="10 11">
    <name type="scientific">Helicovermis profundi</name>
    <dbReference type="NCBI Taxonomy" id="3065157"/>
    <lineage>
        <taxon>Bacteria</taxon>
        <taxon>Bacillati</taxon>
        <taxon>Bacillota</taxon>
        <taxon>Clostridia</taxon>
        <taxon>Helicovermis</taxon>
    </lineage>
</organism>
<evidence type="ECO:0000256" key="1">
    <source>
        <dbReference type="ARBA" id="ARBA00022741"/>
    </source>
</evidence>
<dbReference type="Pfam" id="PF00271">
    <property type="entry name" value="Helicase_C"/>
    <property type="match status" value="1"/>
</dbReference>
<dbReference type="SMART" id="SM00490">
    <property type="entry name" value="HELICc"/>
    <property type="match status" value="1"/>
</dbReference>
<dbReference type="GO" id="GO:0003676">
    <property type="term" value="F:nucleic acid binding"/>
    <property type="evidence" value="ECO:0007669"/>
    <property type="project" value="InterPro"/>
</dbReference>
<dbReference type="KEGG" id="hprf:HLPR_22010"/>
<dbReference type="RefSeq" id="WP_338535481.1">
    <property type="nucleotide sequence ID" value="NZ_AP028654.1"/>
</dbReference>
<dbReference type="SUPFAM" id="SSF52540">
    <property type="entry name" value="P-loop containing nucleoside triphosphate hydrolases"/>
    <property type="match status" value="1"/>
</dbReference>
<dbReference type="PANTHER" id="PTHR47959">
    <property type="entry name" value="ATP-DEPENDENT RNA HELICASE RHLE-RELATED"/>
    <property type="match status" value="1"/>
</dbReference>
<gene>
    <name evidence="10" type="ORF">HLPR_22010</name>
</gene>
<dbReference type="GO" id="GO:0003724">
    <property type="term" value="F:RNA helicase activity"/>
    <property type="evidence" value="ECO:0007669"/>
    <property type="project" value="InterPro"/>
</dbReference>
<proteinExistence type="inferred from homology"/>
<feature type="domain" description="DEAD-box RNA helicase Q" evidence="9">
    <location>
        <begin position="2"/>
        <end position="30"/>
    </location>
</feature>
<evidence type="ECO:0000313" key="10">
    <source>
        <dbReference type="EMBL" id="BEP29870.1"/>
    </source>
</evidence>
<dbReference type="InterPro" id="IPR027417">
    <property type="entry name" value="P-loop_NTPase"/>
</dbReference>
<keyword evidence="4" id="KW-0067">ATP-binding</keyword>
<dbReference type="PROSITE" id="PS51192">
    <property type="entry name" value="HELICASE_ATP_BIND_1"/>
    <property type="match status" value="1"/>
</dbReference>
<evidence type="ECO:0000256" key="4">
    <source>
        <dbReference type="ARBA" id="ARBA00022840"/>
    </source>
</evidence>
<dbReference type="Proteomes" id="UP001321786">
    <property type="component" value="Chromosome"/>
</dbReference>
<dbReference type="InterPro" id="IPR044742">
    <property type="entry name" value="DEAD/DEAH_RhlB"/>
</dbReference>
<keyword evidence="2" id="KW-0378">Hydrolase</keyword>
<dbReference type="SMART" id="SM00487">
    <property type="entry name" value="DEXDc"/>
    <property type="match status" value="1"/>
</dbReference>
<keyword evidence="3 10" id="KW-0347">Helicase</keyword>
<dbReference type="CDD" id="cd18787">
    <property type="entry name" value="SF2_C_DEAD"/>
    <property type="match status" value="1"/>
</dbReference>
<dbReference type="EMBL" id="AP028654">
    <property type="protein sequence ID" value="BEP29870.1"/>
    <property type="molecule type" value="Genomic_DNA"/>
</dbReference>
<dbReference type="InterPro" id="IPR001650">
    <property type="entry name" value="Helicase_C-like"/>
</dbReference>
<reference evidence="10 11" key="1">
    <citation type="submission" date="2023-08" db="EMBL/GenBank/DDBJ databases">
        <title>Helicovermis profunda gen. nov., sp. nov., a novel mesophilic, fermentative bacterium within the Bacillota from a deep-sea hydrothermal vent chimney.</title>
        <authorList>
            <person name="Miyazaki U."/>
            <person name="Mizutani D."/>
            <person name="Hashimoto Y."/>
            <person name="Tame A."/>
            <person name="Sawayama S."/>
            <person name="Miyazaki J."/>
            <person name="Takai K."/>
            <person name="Nakagawa S."/>
        </authorList>
    </citation>
    <scope>NUCLEOTIDE SEQUENCE [LARGE SCALE GENOMIC DNA]</scope>
    <source>
        <strain evidence="10 11">S502</strain>
    </source>
</reference>
<dbReference type="InterPro" id="IPR014001">
    <property type="entry name" value="Helicase_ATP-bd"/>
</dbReference>
<dbReference type="GO" id="GO:0005524">
    <property type="term" value="F:ATP binding"/>
    <property type="evidence" value="ECO:0007669"/>
    <property type="project" value="UniProtKB-KW"/>
</dbReference>
<dbReference type="InterPro" id="IPR050079">
    <property type="entry name" value="DEAD_box_RNA_helicase"/>
</dbReference>
<feature type="short sequence motif" description="Q motif" evidence="6">
    <location>
        <begin position="2"/>
        <end position="30"/>
    </location>
</feature>
<evidence type="ECO:0000256" key="6">
    <source>
        <dbReference type="PROSITE-ProRule" id="PRU00552"/>
    </source>
</evidence>
<sequence>MNTFETFKIKDFLINNLTKQGIKSPTPIQSETIPKVLENKDLLASAQTGTGKTLAFLLPMFNNFDSNYGHIEGLIVTPTRELALQITKEAEKLAKDTNINVLAIYGGRDINSQLRKLKNNVNFIVATPGRLIDHIEKNTINLRHLKTIVLDEADQMLLIGFKNEIDIILRNTNKNKQMLCFSATLDSKVKKLAYKYMNNPLEISAKKESITLETINQKVITSSDRWKTEALLKELDKSNPFLGIIFCRTKRRVDKLEEEMSIKKYSCKKLHGDMKQNLRQRIMKEFRNAKFQYLIATDVASRGLDITGITHIYNFDTPETPEIYIHRIGRTGRMGKDGVAVTFVAPKDELLLSEIEKTIKIKLPREEYIKVK</sequence>
<evidence type="ECO:0000256" key="2">
    <source>
        <dbReference type="ARBA" id="ARBA00022801"/>
    </source>
</evidence>
<evidence type="ECO:0000256" key="5">
    <source>
        <dbReference type="ARBA" id="ARBA00038437"/>
    </source>
</evidence>
<dbReference type="PROSITE" id="PS51195">
    <property type="entry name" value="Q_MOTIF"/>
    <property type="match status" value="1"/>
</dbReference>
<evidence type="ECO:0000259" key="7">
    <source>
        <dbReference type="PROSITE" id="PS51192"/>
    </source>
</evidence>
<dbReference type="InterPro" id="IPR011545">
    <property type="entry name" value="DEAD/DEAH_box_helicase_dom"/>
</dbReference>
<dbReference type="Gene3D" id="3.40.50.300">
    <property type="entry name" value="P-loop containing nucleotide triphosphate hydrolases"/>
    <property type="match status" value="2"/>
</dbReference>
<keyword evidence="11" id="KW-1185">Reference proteome</keyword>
<feature type="domain" description="Helicase ATP-binding" evidence="7">
    <location>
        <begin position="33"/>
        <end position="203"/>
    </location>
</feature>
<dbReference type="CDD" id="cd00268">
    <property type="entry name" value="DEADc"/>
    <property type="match status" value="1"/>
</dbReference>
<dbReference type="AlphaFoldDB" id="A0AAU9EXT4"/>
<dbReference type="GO" id="GO:0016787">
    <property type="term" value="F:hydrolase activity"/>
    <property type="evidence" value="ECO:0007669"/>
    <property type="project" value="UniProtKB-KW"/>
</dbReference>
<evidence type="ECO:0000259" key="8">
    <source>
        <dbReference type="PROSITE" id="PS51194"/>
    </source>
</evidence>
<evidence type="ECO:0000256" key="3">
    <source>
        <dbReference type="ARBA" id="ARBA00022806"/>
    </source>
</evidence>
<protein>
    <submittedName>
        <fullName evidence="10">DEAD/DEAH box helicase</fullName>
    </submittedName>
</protein>
<accession>A0AAU9EXT4</accession>
<comment type="similarity">
    <text evidence="5">Belongs to the DEAD box helicase family.</text>
</comment>
<keyword evidence="1" id="KW-0547">Nucleotide-binding</keyword>
<dbReference type="InterPro" id="IPR014014">
    <property type="entry name" value="RNA_helicase_DEAD_Q_motif"/>
</dbReference>
<evidence type="ECO:0000259" key="9">
    <source>
        <dbReference type="PROSITE" id="PS51195"/>
    </source>
</evidence>
<dbReference type="GO" id="GO:0005829">
    <property type="term" value="C:cytosol"/>
    <property type="evidence" value="ECO:0007669"/>
    <property type="project" value="TreeGrafter"/>
</dbReference>
<dbReference type="Pfam" id="PF00270">
    <property type="entry name" value="DEAD"/>
    <property type="match status" value="1"/>
</dbReference>
<dbReference type="PANTHER" id="PTHR47959:SF1">
    <property type="entry name" value="ATP-DEPENDENT RNA HELICASE DBPA"/>
    <property type="match status" value="1"/>
</dbReference>
<name>A0AAU9EXT4_9FIRM</name>
<evidence type="ECO:0000313" key="11">
    <source>
        <dbReference type="Proteomes" id="UP001321786"/>
    </source>
</evidence>
<feature type="domain" description="Helicase C-terminal" evidence="8">
    <location>
        <begin position="227"/>
        <end position="372"/>
    </location>
</feature>